<proteinExistence type="predicted"/>
<dbReference type="GO" id="GO:0005524">
    <property type="term" value="F:ATP binding"/>
    <property type="evidence" value="ECO:0007669"/>
    <property type="project" value="UniProtKB-KW"/>
</dbReference>
<dbReference type="InterPro" id="IPR027417">
    <property type="entry name" value="P-loop_NTPase"/>
</dbReference>
<name>A0A948RVW6_UNCEI</name>
<evidence type="ECO:0000313" key="2">
    <source>
        <dbReference type="Proteomes" id="UP000777784"/>
    </source>
</evidence>
<dbReference type="SUPFAM" id="SSF52540">
    <property type="entry name" value="P-loop containing nucleoside triphosphate hydrolases"/>
    <property type="match status" value="1"/>
</dbReference>
<dbReference type="Proteomes" id="UP000777784">
    <property type="component" value="Unassembled WGS sequence"/>
</dbReference>
<dbReference type="AlphaFoldDB" id="A0A948RVW6"/>
<reference evidence="1" key="1">
    <citation type="submission" date="2021-05" db="EMBL/GenBank/DDBJ databases">
        <title>Energy efficiency and biological interactions define the core microbiome of deep oligotrophic groundwater.</title>
        <authorList>
            <person name="Mehrshad M."/>
            <person name="Lopez-Fernandez M."/>
            <person name="Bell E."/>
            <person name="Bernier-Latmani R."/>
            <person name="Bertilsson S."/>
            <person name="Dopson M."/>
        </authorList>
    </citation>
    <scope>NUCLEOTIDE SEQUENCE</scope>
    <source>
        <strain evidence="1">Modern_marine.mb.64</strain>
    </source>
</reference>
<dbReference type="Gene3D" id="3.40.50.300">
    <property type="entry name" value="P-loop containing nucleotide triphosphate hydrolases"/>
    <property type="match status" value="1"/>
</dbReference>
<accession>A0A948RVW6</accession>
<dbReference type="EMBL" id="JAHJDP010000081">
    <property type="protein sequence ID" value="MBU2691998.1"/>
    <property type="molecule type" value="Genomic_DNA"/>
</dbReference>
<evidence type="ECO:0000313" key="1">
    <source>
        <dbReference type="EMBL" id="MBU2691998.1"/>
    </source>
</evidence>
<dbReference type="Pfam" id="PF13479">
    <property type="entry name" value="AAA_24"/>
    <property type="match status" value="1"/>
</dbReference>
<protein>
    <submittedName>
        <fullName evidence="1">ATP-binding protein</fullName>
    </submittedName>
</protein>
<keyword evidence="1" id="KW-0547">Nucleotide-binding</keyword>
<organism evidence="1 2">
    <name type="scientific">Eiseniibacteriota bacterium</name>
    <dbReference type="NCBI Taxonomy" id="2212470"/>
    <lineage>
        <taxon>Bacteria</taxon>
        <taxon>Candidatus Eiseniibacteriota</taxon>
    </lineage>
</organism>
<keyword evidence="1" id="KW-0067">ATP-binding</keyword>
<sequence>MQGANNVDVSPRFKKSRSLDKRLKLFVWGDSGTGKTTLALQFPNPAVIDLEGSADLYGGLFDFDVLRASTADEAMTAVQWLASHQHEYRTLVIDPVSVYWDALQKKWSDIFLRRNKGSKGYRFEFYDLQVRDWMTIKAEFKDFIRRIIALDMNVIVTARQKTQYADGAFMKAIGETFDGEKSLPYLFDTILRLYRDEKGRFLGECIKDRSQKLPLGEFELSYEVLQKAFGIGTLNQAAKPGEIVA</sequence>
<gene>
    <name evidence="1" type="ORF">KJ970_13845</name>
</gene>
<comment type="caution">
    <text evidence="1">The sequence shown here is derived from an EMBL/GenBank/DDBJ whole genome shotgun (WGS) entry which is preliminary data.</text>
</comment>